<dbReference type="OrthoDB" id="7874882at2"/>
<name>A0A2T4JKQ2_9RHOB</name>
<keyword evidence="1" id="KW-1133">Transmembrane helix</keyword>
<dbReference type="EMBL" id="PZKF01000007">
    <property type="protein sequence ID" value="PTE18464.1"/>
    <property type="molecule type" value="Genomic_DNA"/>
</dbReference>
<reference evidence="2 3" key="1">
    <citation type="submission" date="2018-03" db="EMBL/GenBank/DDBJ databases">
        <title>Rhodobacter veldkampii.</title>
        <authorList>
            <person name="Meyer T.E."/>
            <person name="Miller S."/>
            <person name="Lodha T."/>
            <person name="Gandham S."/>
            <person name="Chintalapati S."/>
            <person name="Chintalapati V.R."/>
        </authorList>
    </citation>
    <scope>NUCLEOTIDE SEQUENCE [LARGE SCALE GENOMIC DNA]</scope>
    <source>
        <strain evidence="2 3">DSM 11550</strain>
    </source>
</reference>
<feature type="transmembrane region" description="Helical" evidence="1">
    <location>
        <begin position="62"/>
        <end position="86"/>
    </location>
</feature>
<accession>A0A2T4JKQ2</accession>
<dbReference type="Gene3D" id="1.10.3730.20">
    <property type="match status" value="1"/>
</dbReference>
<keyword evidence="3" id="KW-1185">Reference proteome</keyword>
<dbReference type="Proteomes" id="UP000241899">
    <property type="component" value="Unassembled WGS sequence"/>
</dbReference>
<evidence type="ECO:0000256" key="1">
    <source>
        <dbReference type="SAM" id="Phobius"/>
    </source>
</evidence>
<organism evidence="2 3">
    <name type="scientific">Phaeovulum veldkampii DSM 11550</name>
    <dbReference type="NCBI Taxonomy" id="1185920"/>
    <lineage>
        <taxon>Bacteria</taxon>
        <taxon>Pseudomonadati</taxon>
        <taxon>Pseudomonadota</taxon>
        <taxon>Alphaproteobacteria</taxon>
        <taxon>Rhodobacterales</taxon>
        <taxon>Paracoccaceae</taxon>
        <taxon>Phaeovulum</taxon>
    </lineage>
</organism>
<feature type="transmembrane region" description="Helical" evidence="1">
    <location>
        <begin position="6"/>
        <end position="27"/>
    </location>
</feature>
<dbReference type="AlphaFoldDB" id="A0A2T4JKQ2"/>
<evidence type="ECO:0000313" key="3">
    <source>
        <dbReference type="Proteomes" id="UP000241899"/>
    </source>
</evidence>
<feature type="transmembrane region" description="Helical" evidence="1">
    <location>
        <begin position="93"/>
        <end position="110"/>
    </location>
</feature>
<feature type="transmembrane region" description="Helical" evidence="1">
    <location>
        <begin position="39"/>
        <end position="56"/>
    </location>
</feature>
<comment type="caution">
    <text evidence="2">The sequence shown here is derived from an EMBL/GenBank/DDBJ whole genome shotgun (WGS) entry which is preliminary data.</text>
</comment>
<proteinExistence type="predicted"/>
<gene>
    <name evidence="2" type="ORF">C5F46_04745</name>
</gene>
<keyword evidence="1" id="KW-0812">Transmembrane</keyword>
<dbReference type="RefSeq" id="WP_107324210.1">
    <property type="nucleotide sequence ID" value="NZ_NHSP01000039.1"/>
</dbReference>
<dbReference type="InterPro" id="IPR037185">
    <property type="entry name" value="EmrE-like"/>
</dbReference>
<dbReference type="SUPFAM" id="SSF103481">
    <property type="entry name" value="Multidrug resistance efflux transporter EmrE"/>
    <property type="match status" value="1"/>
</dbReference>
<keyword evidence="1" id="KW-0472">Membrane</keyword>
<protein>
    <submittedName>
        <fullName evidence="2">Transporter</fullName>
    </submittedName>
</protein>
<evidence type="ECO:0000313" key="2">
    <source>
        <dbReference type="EMBL" id="PTE18464.1"/>
    </source>
</evidence>
<sequence>MGAFLGYGLCFAATLVVILGDYFIKLAADRDLALTSPQFLAGCALYALSAVGWYLAMQQISLSQVGVAFSMFTLLALCALGVVVFGETLRPRELLGIAMALGALVLMARFV</sequence>